<organism evidence="1">
    <name type="scientific">Salmonella enterica</name>
    <name type="common">Salmonella choleraesuis</name>
    <dbReference type="NCBI Taxonomy" id="28901"/>
    <lineage>
        <taxon>Bacteria</taxon>
        <taxon>Pseudomonadati</taxon>
        <taxon>Pseudomonadota</taxon>
        <taxon>Gammaproteobacteria</taxon>
        <taxon>Enterobacterales</taxon>
        <taxon>Enterobacteriaceae</taxon>
        <taxon>Salmonella</taxon>
    </lineage>
</organism>
<reference evidence="1" key="2">
    <citation type="submission" date="2020-02" db="EMBL/GenBank/DDBJ databases">
        <authorList>
            <consortium name="NCBI Pathogen Detection Project"/>
        </authorList>
    </citation>
    <scope>NUCLEOTIDE SEQUENCE</scope>
    <source>
        <strain evidence="1">MA.CK_94/00000542</strain>
    </source>
</reference>
<gene>
    <name evidence="1" type="ORF">G8W59_002858</name>
</gene>
<proteinExistence type="predicted"/>
<evidence type="ECO:0000313" key="1">
    <source>
        <dbReference type="EMBL" id="HAG1890857.1"/>
    </source>
</evidence>
<accession>A0A759K8Z3</accession>
<name>A0A759K8Z3_SALER</name>
<dbReference type="AlphaFoldDB" id="A0A759K8Z3"/>
<comment type="caution">
    <text evidence="1">The sequence shown here is derived from an EMBL/GenBank/DDBJ whole genome shotgun (WGS) entry which is preliminary data.</text>
</comment>
<sequence>MLKNEGWKGYLLTSAKWTQLMRESFGVRKSFIFMNEVDVKASFNSNSRLIRDWIYGAAVILKRQNRYLKIIIFQSEQNVRIGAILFLSLSGAGVRAWKRIKILMIGVELNRPLDLASVC</sequence>
<reference evidence="1" key="1">
    <citation type="journal article" date="2018" name="Genome Biol.">
        <title>SKESA: strategic k-mer extension for scrupulous assemblies.</title>
        <authorList>
            <person name="Souvorov A."/>
            <person name="Agarwala R."/>
            <person name="Lipman D.J."/>
        </authorList>
    </citation>
    <scope>NUCLEOTIDE SEQUENCE</scope>
    <source>
        <strain evidence="1">MA.CK_94/00000542</strain>
    </source>
</reference>
<dbReference type="EMBL" id="DAAXOJ010000003">
    <property type="protein sequence ID" value="HAG1890857.1"/>
    <property type="molecule type" value="Genomic_DNA"/>
</dbReference>
<protein>
    <submittedName>
        <fullName evidence="1">Uncharacterized protein</fullName>
    </submittedName>
</protein>